<dbReference type="EMBL" id="CDMZ01005858">
    <property type="protein sequence ID" value="CEM55261.1"/>
    <property type="molecule type" value="Genomic_DNA"/>
</dbReference>
<feature type="domain" description="AAA+ ATPase" evidence="17">
    <location>
        <begin position="266"/>
        <end position="406"/>
    </location>
</feature>
<dbReference type="PROSITE" id="PS51257">
    <property type="entry name" value="PROKAR_LIPOPROTEIN"/>
    <property type="match status" value="1"/>
</dbReference>
<sequence length="693" mass="74252">MKRSSSSAFVCVFFVWLSLSGSCLGRLNAGSPTGFLSGPSFLKSGRSRSSVSSSFSAPRRASQLYASEDDESPNWMGALGKLALLGAGAAALGSDMGAPSPALAVDRELRSYTQFLDLVEKDKIKEVTFSSTGTSLVAEDSEGNKLSLQGSFQTPELYRSLRTHKVEYSVEAPPPINVNVITNLLLNIAPWVVIGGFFFLLSRQVGQMGDNPFQEMGKFTGKLDLVPQTGVNFTQVAGQDEAKLELQEIVTFLKTPEQFTRIGAKVPRGVIMEGPPGTGKTLMAKAVAGEAGVAFLSTSGSSFIEVFGGLGAARVRDLFKEAKKNAPCIVFIDEIDSIGRKRAQEGIMSGSEEREATLNQLLSEMDGFEQNQSIVVIAATNRADVLDEALLRPGRFDRRVQVILPDYPARLAILKVHAKGKPLAEDVDLDSIARISVGFSGASLENLMNEAAIFAARANKDAIENSDVEAAFDRITLGTLNKAQRSETRSLQVAYHEAGHALTAVLAKAATVQKISIVSRGGAGGITRFAPSEDQLSGLVSKDWIMNQIVIALGGRAAEEVVYGGGEVTTGASNDLEQVARLTRSMVLQYGFIPEIGALNQEDMAYMRSGGAPYLEVSEATRRKVDLKVREIADAAYARSKKLLADNRALLDEVAKKLVEEEVIDGPDFGKMVSDYQIAFGKSEAKPLVAAVA</sequence>
<evidence type="ECO:0000256" key="4">
    <source>
        <dbReference type="ARBA" id="ARBA00010550"/>
    </source>
</evidence>
<comment type="subcellular location">
    <subcellularLocation>
        <location evidence="2">Membrane</location>
    </subcellularLocation>
</comment>
<comment type="cofactor">
    <cofactor evidence="1">
        <name>Zn(2+)</name>
        <dbReference type="ChEBI" id="CHEBI:29105"/>
    </cofactor>
</comment>
<evidence type="ECO:0000256" key="14">
    <source>
        <dbReference type="ARBA" id="ARBA00023136"/>
    </source>
</evidence>
<evidence type="ECO:0000256" key="6">
    <source>
        <dbReference type="ARBA" id="ARBA00022692"/>
    </source>
</evidence>
<keyword evidence="9" id="KW-0378">Hydrolase</keyword>
<dbReference type="AlphaFoldDB" id="A0A0G4IDV1"/>
<dbReference type="NCBIfam" id="TIGR01241">
    <property type="entry name" value="FtsH_fam"/>
    <property type="match status" value="1"/>
</dbReference>
<dbReference type="FunFam" id="3.40.50.300:FF:000001">
    <property type="entry name" value="ATP-dependent zinc metalloprotease FtsH"/>
    <property type="match status" value="1"/>
</dbReference>
<dbReference type="GO" id="GO:0005524">
    <property type="term" value="F:ATP binding"/>
    <property type="evidence" value="ECO:0007669"/>
    <property type="project" value="UniProtKB-KW"/>
</dbReference>
<dbReference type="Pfam" id="PF17862">
    <property type="entry name" value="AAA_lid_3"/>
    <property type="match status" value="1"/>
</dbReference>
<keyword evidence="12" id="KW-1133">Transmembrane helix</keyword>
<dbReference type="GO" id="GO:0016887">
    <property type="term" value="F:ATP hydrolysis activity"/>
    <property type="evidence" value="ECO:0007669"/>
    <property type="project" value="InterPro"/>
</dbReference>
<evidence type="ECO:0000256" key="7">
    <source>
        <dbReference type="ARBA" id="ARBA00022723"/>
    </source>
</evidence>
<keyword evidence="13" id="KW-0482">Metalloprotease</keyword>
<gene>
    <name evidence="18" type="ORF">Cvel_13399</name>
</gene>
<dbReference type="GO" id="GO:0010304">
    <property type="term" value="P:PSII associated light-harvesting complex II catabolic process"/>
    <property type="evidence" value="ECO:0007669"/>
    <property type="project" value="UniProtKB-ARBA"/>
</dbReference>
<keyword evidence="6" id="KW-0812">Transmembrane</keyword>
<dbReference type="GO" id="GO:0009535">
    <property type="term" value="C:chloroplast thylakoid membrane"/>
    <property type="evidence" value="ECO:0007669"/>
    <property type="project" value="TreeGrafter"/>
</dbReference>
<dbReference type="InterPro" id="IPR041569">
    <property type="entry name" value="AAA_lid_3"/>
</dbReference>
<dbReference type="GO" id="GO:0046872">
    <property type="term" value="F:metal ion binding"/>
    <property type="evidence" value="ECO:0007669"/>
    <property type="project" value="UniProtKB-KW"/>
</dbReference>
<dbReference type="HAMAP" id="MF_01458">
    <property type="entry name" value="FtsH"/>
    <property type="match status" value="1"/>
</dbReference>
<dbReference type="PANTHER" id="PTHR23076">
    <property type="entry name" value="METALLOPROTEASE M41 FTSH"/>
    <property type="match status" value="1"/>
</dbReference>
<comment type="similarity">
    <text evidence="3">In the C-terminal section; belongs to the peptidase M41 family.</text>
</comment>
<dbReference type="CDD" id="cd19501">
    <property type="entry name" value="RecA-like_FtsH"/>
    <property type="match status" value="1"/>
</dbReference>
<dbReference type="GO" id="GO:0004176">
    <property type="term" value="F:ATP-dependent peptidase activity"/>
    <property type="evidence" value="ECO:0007669"/>
    <property type="project" value="InterPro"/>
</dbReference>
<dbReference type="InterPro" id="IPR003593">
    <property type="entry name" value="AAA+_ATPase"/>
</dbReference>
<keyword evidence="8 15" id="KW-0547">Nucleotide-binding</keyword>
<dbReference type="PANTHER" id="PTHR23076:SF113">
    <property type="entry name" value="ATP-DEPENDENT ZINC METALLOPROTEASE FTSH 1, CHLOROPLASTIC-RELATED"/>
    <property type="match status" value="1"/>
</dbReference>
<evidence type="ECO:0000259" key="17">
    <source>
        <dbReference type="SMART" id="SM00382"/>
    </source>
</evidence>
<evidence type="ECO:0000256" key="11">
    <source>
        <dbReference type="ARBA" id="ARBA00022840"/>
    </source>
</evidence>
<evidence type="ECO:0000256" key="8">
    <source>
        <dbReference type="ARBA" id="ARBA00022741"/>
    </source>
</evidence>
<dbReference type="Pfam" id="PF00004">
    <property type="entry name" value="AAA"/>
    <property type="match status" value="1"/>
</dbReference>
<dbReference type="SUPFAM" id="SSF140990">
    <property type="entry name" value="FtsH protease domain-like"/>
    <property type="match status" value="1"/>
</dbReference>
<dbReference type="InterPro" id="IPR000642">
    <property type="entry name" value="Peptidase_M41"/>
</dbReference>
<dbReference type="FunFam" id="1.20.58.760:FF:000001">
    <property type="entry name" value="ATP-dependent zinc metalloprotease FtsH"/>
    <property type="match status" value="1"/>
</dbReference>
<dbReference type="InterPro" id="IPR003960">
    <property type="entry name" value="ATPase_AAA_CS"/>
</dbReference>
<evidence type="ECO:0000256" key="2">
    <source>
        <dbReference type="ARBA" id="ARBA00004370"/>
    </source>
</evidence>
<dbReference type="Gene3D" id="3.30.720.210">
    <property type="match status" value="1"/>
</dbReference>
<evidence type="ECO:0000313" key="18">
    <source>
        <dbReference type="EMBL" id="CEM55261.1"/>
    </source>
</evidence>
<dbReference type="VEuPathDB" id="CryptoDB:Cvel_13399"/>
<dbReference type="SUPFAM" id="SSF52540">
    <property type="entry name" value="P-loop containing nucleoside triphosphate hydrolases"/>
    <property type="match status" value="1"/>
</dbReference>
<keyword evidence="10" id="KW-0862">Zinc</keyword>
<evidence type="ECO:0000256" key="9">
    <source>
        <dbReference type="ARBA" id="ARBA00022801"/>
    </source>
</evidence>
<dbReference type="InterPro" id="IPR027417">
    <property type="entry name" value="P-loop_NTPase"/>
</dbReference>
<comment type="similarity">
    <text evidence="15">Belongs to the AAA ATPase family.</text>
</comment>
<dbReference type="Gene3D" id="3.40.50.300">
    <property type="entry name" value="P-loop containing nucleotide triphosphate hydrolases"/>
    <property type="match status" value="1"/>
</dbReference>
<evidence type="ECO:0000256" key="3">
    <source>
        <dbReference type="ARBA" id="ARBA00010044"/>
    </source>
</evidence>
<proteinExistence type="inferred from homology"/>
<evidence type="ECO:0000256" key="13">
    <source>
        <dbReference type="ARBA" id="ARBA00023049"/>
    </source>
</evidence>
<dbReference type="Gene3D" id="1.10.8.60">
    <property type="match status" value="1"/>
</dbReference>
<dbReference type="InterPro" id="IPR003959">
    <property type="entry name" value="ATPase_AAA_core"/>
</dbReference>
<dbReference type="FunFam" id="1.10.8.60:FF:000001">
    <property type="entry name" value="ATP-dependent zinc metalloprotease FtsH"/>
    <property type="match status" value="1"/>
</dbReference>
<feature type="signal peptide" evidence="16">
    <location>
        <begin position="1"/>
        <end position="25"/>
    </location>
</feature>
<organism evidence="18">
    <name type="scientific">Chromera velia CCMP2878</name>
    <dbReference type="NCBI Taxonomy" id="1169474"/>
    <lineage>
        <taxon>Eukaryota</taxon>
        <taxon>Sar</taxon>
        <taxon>Alveolata</taxon>
        <taxon>Colpodellida</taxon>
        <taxon>Chromeraceae</taxon>
        <taxon>Chromera</taxon>
    </lineage>
</organism>
<evidence type="ECO:0000256" key="10">
    <source>
        <dbReference type="ARBA" id="ARBA00022833"/>
    </source>
</evidence>
<protein>
    <recommendedName>
        <fullName evidence="17">AAA+ ATPase domain-containing protein</fullName>
    </recommendedName>
</protein>
<dbReference type="PhylomeDB" id="A0A0G4IDV1"/>
<keyword evidence="5" id="KW-0645">Protease</keyword>
<dbReference type="GO" id="GO:0006508">
    <property type="term" value="P:proteolysis"/>
    <property type="evidence" value="ECO:0007669"/>
    <property type="project" value="UniProtKB-KW"/>
</dbReference>
<dbReference type="PROSITE" id="PS00674">
    <property type="entry name" value="AAA"/>
    <property type="match status" value="1"/>
</dbReference>
<keyword evidence="16" id="KW-0732">Signal</keyword>
<evidence type="ECO:0000256" key="5">
    <source>
        <dbReference type="ARBA" id="ARBA00022670"/>
    </source>
</evidence>
<name>A0A0G4IDV1_9ALVE</name>
<dbReference type="Gene3D" id="1.20.58.760">
    <property type="entry name" value="Peptidase M41"/>
    <property type="match status" value="1"/>
</dbReference>
<keyword evidence="11 15" id="KW-0067">ATP-binding</keyword>
<keyword evidence="7" id="KW-0479">Metal-binding</keyword>
<dbReference type="SMART" id="SM00382">
    <property type="entry name" value="AAA"/>
    <property type="match status" value="1"/>
</dbReference>
<evidence type="ECO:0000256" key="1">
    <source>
        <dbReference type="ARBA" id="ARBA00001947"/>
    </source>
</evidence>
<dbReference type="InterPro" id="IPR037219">
    <property type="entry name" value="Peptidase_M41-like"/>
</dbReference>
<dbReference type="Pfam" id="PF01434">
    <property type="entry name" value="Peptidase_M41"/>
    <property type="match status" value="1"/>
</dbReference>
<dbReference type="GO" id="GO:0004222">
    <property type="term" value="F:metalloendopeptidase activity"/>
    <property type="evidence" value="ECO:0007669"/>
    <property type="project" value="InterPro"/>
</dbReference>
<comment type="similarity">
    <text evidence="4">In the N-terminal section; belongs to the AAA ATPase family.</text>
</comment>
<accession>A0A0G4IDV1</accession>
<feature type="chain" id="PRO_5005192913" description="AAA+ ATPase domain-containing protein" evidence="16">
    <location>
        <begin position="26"/>
        <end position="693"/>
    </location>
</feature>
<reference evidence="18" key="1">
    <citation type="submission" date="2014-11" db="EMBL/GenBank/DDBJ databases">
        <authorList>
            <person name="Otto D Thomas"/>
            <person name="Naeem Raeece"/>
        </authorList>
    </citation>
    <scope>NUCLEOTIDE SEQUENCE</scope>
</reference>
<dbReference type="InterPro" id="IPR005936">
    <property type="entry name" value="FtsH"/>
</dbReference>
<evidence type="ECO:0000256" key="12">
    <source>
        <dbReference type="ARBA" id="ARBA00022989"/>
    </source>
</evidence>
<keyword evidence="14" id="KW-0472">Membrane</keyword>
<evidence type="ECO:0000256" key="16">
    <source>
        <dbReference type="SAM" id="SignalP"/>
    </source>
</evidence>
<evidence type="ECO:0000256" key="15">
    <source>
        <dbReference type="RuleBase" id="RU003651"/>
    </source>
</evidence>